<comment type="cofactor">
    <cofactor evidence="3">
        <name>Co(2+)</name>
        <dbReference type="ChEBI" id="CHEBI:48828"/>
    </cofactor>
</comment>
<comment type="subunit">
    <text evidence="4">Homodimer.</text>
</comment>
<comment type="catalytic activity">
    <reaction evidence="1">
        <text>a 2'-deoxyribonucleoside 5'-phosphate + H2O = a 2'-deoxyribonucleoside + phosphate</text>
        <dbReference type="Rhea" id="RHEA:36167"/>
        <dbReference type="ChEBI" id="CHEBI:15377"/>
        <dbReference type="ChEBI" id="CHEBI:18274"/>
        <dbReference type="ChEBI" id="CHEBI:43474"/>
        <dbReference type="ChEBI" id="CHEBI:65317"/>
        <dbReference type="EC" id="3.1.3.89"/>
    </reaction>
</comment>
<organism evidence="9 10">
    <name type="scientific">Candidatus Collierbacteria bacterium GW2011_GWA2_44_99</name>
    <dbReference type="NCBI Taxonomy" id="1618380"/>
    <lineage>
        <taxon>Bacteria</taxon>
        <taxon>Candidatus Collieribacteriota</taxon>
    </lineage>
</organism>
<evidence type="ECO:0000313" key="9">
    <source>
        <dbReference type="EMBL" id="KKT84936.1"/>
    </source>
</evidence>
<dbReference type="PANTHER" id="PTHR11845">
    <property type="entry name" value="5'-DEOXYNUCLEOTIDASE HDDC2"/>
    <property type="match status" value="1"/>
</dbReference>
<dbReference type="GO" id="GO:0005737">
    <property type="term" value="C:cytoplasm"/>
    <property type="evidence" value="ECO:0007669"/>
    <property type="project" value="TreeGrafter"/>
</dbReference>
<feature type="non-terminal residue" evidence="9">
    <location>
        <position position="1"/>
    </location>
</feature>
<dbReference type="EMBL" id="LCJW01000044">
    <property type="protein sequence ID" value="KKT84936.1"/>
    <property type="molecule type" value="Genomic_DNA"/>
</dbReference>
<evidence type="ECO:0000256" key="6">
    <source>
        <dbReference type="ARBA" id="ARBA00022723"/>
    </source>
</evidence>
<gene>
    <name evidence="9" type="ORF">UW84_C0044G0001</name>
</gene>
<dbReference type="PANTHER" id="PTHR11845:SF13">
    <property type="entry name" value="5'-DEOXYNUCLEOTIDASE HDDC2"/>
    <property type="match status" value="1"/>
</dbReference>
<dbReference type="Pfam" id="PF13023">
    <property type="entry name" value="HD_3"/>
    <property type="match status" value="1"/>
</dbReference>
<dbReference type="Gene3D" id="1.10.3210.10">
    <property type="entry name" value="Hypothetical protein af1432"/>
    <property type="match status" value="1"/>
</dbReference>
<evidence type="ECO:0000256" key="5">
    <source>
        <dbReference type="ARBA" id="ARBA00012964"/>
    </source>
</evidence>
<dbReference type="GO" id="GO:0002953">
    <property type="term" value="F:5'-deoxynucleotidase activity"/>
    <property type="evidence" value="ECO:0007669"/>
    <property type="project" value="UniProtKB-EC"/>
</dbReference>
<proteinExistence type="predicted"/>
<dbReference type="CDD" id="cd00077">
    <property type="entry name" value="HDc"/>
    <property type="match status" value="1"/>
</dbReference>
<sequence>VPHGWGDYQIFLSGPPHRHRHRHLFQYLHRRPLAHPLGSLLKKEITNKVYNLSMLVGESDTNKILDFLRLARRMETTYRFTPKPDGSFENDAEHSWSVSLICILVASRIEEELGVKIDQLKMLKMAIIHDIAEIVTGDTKTWDNVSRVDKEEKERTAIKDSLGRLPNDLMEELVNIWEECEKRESIEAMIVKSVDRFDPVIHRTVFDLGWDNVEDDHATSEALDERQLPRHSFSKTLTGLYTTIRDEAISKGMFKVAKPQSDTDVEDELDQERADSEGMIQKEWIDEELMNELAEDLHNGSTPG</sequence>
<dbReference type="InterPro" id="IPR006674">
    <property type="entry name" value="HD_domain"/>
</dbReference>
<dbReference type="AlphaFoldDB" id="A0A0G1KML3"/>
<reference evidence="9 10" key="1">
    <citation type="journal article" date="2015" name="Nature">
        <title>rRNA introns, odd ribosomes, and small enigmatic genomes across a large radiation of phyla.</title>
        <authorList>
            <person name="Brown C.T."/>
            <person name="Hug L.A."/>
            <person name="Thomas B.C."/>
            <person name="Sharon I."/>
            <person name="Castelle C.J."/>
            <person name="Singh A."/>
            <person name="Wilkins M.J."/>
            <person name="Williams K.H."/>
            <person name="Banfield J.F."/>
        </authorList>
    </citation>
    <scope>NUCLEOTIDE SEQUENCE [LARGE SCALE GENOMIC DNA]</scope>
</reference>
<dbReference type="SMART" id="SM00471">
    <property type="entry name" value="HDc"/>
    <property type="match status" value="1"/>
</dbReference>
<dbReference type="GO" id="GO:0046872">
    <property type="term" value="F:metal ion binding"/>
    <property type="evidence" value="ECO:0007669"/>
    <property type="project" value="UniProtKB-KW"/>
</dbReference>
<evidence type="ECO:0000256" key="2">
    <source>
        <dbReference type="ARBA" id="ARBA00001936"/>
    </source>
</evidence>
<comment type="caution">
    <text evidence="9">The sequence shown here is derived from an EMBL/GenBank/DDBJ whole genome shotgun (WGS) entry which is preliminary data.</text>
</comment>
<evidence type="ECO:0000256" key="4">
    <source>
        <dbReference type="ARBA" id="ARBA00011738"/>
    </source>
</evidence>
<keyword evidence="6" id="KW-0479">Metal-binding</keyword>
<comment type="cofactor">
    <cofactor evidence="2">
        <name>Mn(2+)</name>
        <dbReference type="ChEBI" id="CHEBI:29035"/>
    </cofactor>
</comment>
<dbReference type="Proteomes" id="UP000034797">
    <property type="component" value="Unassembled WGS sequence"/>
</dbReference>
<feature type="domain" description="HD/PDEase" evidence="8">
    <location>
        <begin position="87"/>
        <end position="209"/>
    </location>
</feature>
<dbReference type="SUPFAM" id="SSF109604">
    <property type="entry name" value="HD-domain/PDEase-like"/>
    <property type="match status" value="1"/>
</dbReference>
<evidence type="ECO:0000313" key="10">
    <source>
        <dbReference type="Proteomes" id="UP000034797"/>
    </source>
</evidence>
<evidence type="ECO:0000256" key="3">
    <source>
        <dbReference type="ARBA" id="ARBA00001941"/>
    </source>
</evidence>
<evidence type="ECO:0000256" key="1">
    <source>
        <dbReference type="ARBA" id="ARBA00001638"/>
    </source>
</evidence>
<protein>
    <recommendedName>
        <fullName evidence="5">5'-deoxynucleotidase</fullName>
        <ecNumber evidence="5">3.1.3.89</ecNumber>
    </recommendedName>
</protein>
<dbReference type="InterPro" id="IPR039356">
    <property type="entry name" value="YfbR/HDDC2"/>
</dbReference>
<evidence type="ECO:0000256" key="7">
    <source>
        <dbReference type="ARBA" id="ARBA00022801"/>
    </source>
</evidence>
<evidence type="ECO:0000259" key="8">
    <source>
        <dbReference type="SMART" id="SM00471"/>
    </source>
</evidence>
<keyword evidence="7 9" id="KW-0378">Hydrolase</keyword>
<dbReference type="InterPro" id="IPR003607">
    <property type="entry name" value="HD/PDEase_dom"/>
</dbReference>
<accession>A0A0G1KML3</accession>
<name>A0A0G1KML3_9BACT</name>
<dbReference type="EC" id="3.1.3.89" evidence="5"/>